<organism evidence="2 3">
    <name type="scientific">Selenobaculum gibii</name>
    <dbReference type="NCBI Taxonomy" id="3054208"/>
    <lineage>
        <taxon>Bacteria</taxon>
        <taxon>Bacillati</taxon>
        <taxon>Bacillota</taxon>
        <taxon>Negativicutes</taxon>
        <taxon>Selenomonadales</taxon>
        <taxon>Selenomonadaceae</taxon>
        <taxon>Selenobaculum</taxon>
    </lineage>
</organism>
<dbReference type="InterPro" id="IPR050270">
    <property type="entry name" value="DegV_domain_contain"/>
</dbReference>
<dbReference type="AlphaFoldDB" id="A0A9Y2ESN0"/>
<gene>
    <name evidence="2" type="ORF">P3F81_01970</name>
</gene>
<dbReference type="GO" id="GO:0004371">
    <property type="term" value="F:glycerone kinase activity"/>
    <property type="evidence" value="ECO:0007669"/>
    <property type="project" value="InterPro"/>
</dbReference>
<dbReference type="RefSeq" id="WP_147666830.1">
    <property type="nucleotide sequence ID" value="NZ_CP120678.1"/>
</dbReference>
<dbReference type="KEGG" id="sgbi:P3F81_01970"/>
<protein>
    <submittedName>
        <fullName evidence="2">DAK2 domain-containing protein</fullName>
    </submittedName>
</protein>
<dbReference type="InterPro" id="IPR004007">
    <property type="entry name" value="DhaL_dom"/>
</dbReference>
<sequence length="539" mass="57210">MAGNKEIITGNDFKCMIAGAYNAFSLEHENINRLNVFPVPDGDTGTNMLRTLGAVARAVAEASETSIGELSKKAATSAIMGARGNSGVILSQIFRGLARGLEGKDTVCSAGLGKAFQYGVLYAYRSVSKPVEGTILTVAKGIAKGAHHAVRADLPIMEILKEAVAGGNRELARTPDLLPALKAAGVVDAGGKGLIVFLEGCIAGLGGDLPTAPEVTFEKSFKAAAKMPAEDFEITRPYCTEFMVKDSTVKAVEARKVLMKMGDSLVVADGGEILKIHIHTDNPGKVLAQGISWGSLHDIKVDNMADQHRSLVIDEEAKEPELKVAVISVAAGEGLAEIMKGLGASIIISGGQSMNPSVEEFVDAINSNIAEKYIILPNNSNIVLAAAQVKKMLGDRVEIVPTVNTPQGLSVLMAFDPSLDIMESVNHMTEAMQGVREAAITQAVRDSKVDGVLVEEGAYLGVIGGKVKLYGDNINKVIVDTVKKISDDECEVVSLYYGKNIKTEDAEAFAEMLEDIFPDLEVEIYAGGQPHYHLLISVE</sequence>
<evidence type="ECO:0000259" key="1">
    <source>
        <dbReference type="PROSITE" id="PS51480"/>
    </source>
</evidence>
<dbReference type="PROSITE" id="PS51480">
    <property type="entry name" value="DHAL"/>
    <property type="match status" value="1"/>
</dbReference>
<dbReference type="PANTHER" id="PTHR33434">
    <property type="entry name" value="DEGV DOMAIN-CONTAINING PROTEIN DR_1986-RELATED"/>
    <property type="match status" value="1"/>
</dbReference>
<dbReference type="InterPro" id="IPR036117">
    <property type="entry name" value="DhaL_dom_sf"/>
</dbReference>
<dbReference type="SUPFAM" id="SSF101473">
    <property type="entry name" value="DhaL-like"/>
    <property type="match status" value="1"/>
</dbReference>
<reference evidence="2" key="1">
    <citation type="submission" date="2023-03" db="EMBL/GenBank/DDBJ databases">
        <title>Selenobaculum gbiensis gen. nov. sp. nov., a new bacterium isolated from the gut microbiota of IBD patient.</title>
        <authorList>
            <person name="Yeo S."/>
            <person name="Park H."/>
            <person name="Huh C.S."/>
        </authorList>
    </citation>
    <scope>NUCLEOTIDE SEQUENCE</scope>
    <source>
        <strain evidence="2">ICN-92133</strain>
    </source>
</reference>
<dbReference type="PANTHER" id="PTHR33434:SF4">
    <property type="entry name" value="PHOSPHATASE PROTEIN"/>
    <property type="match status" value="1"/>
</dbReference>
<feature type="domain" description="DhaL" evidence="1">
    <location>
        <begin position="11"/>
        <end position="203"/>
    </location>
</feature>
<dbReference type="Gene3D" id="1.25.40.340">
    <property type="match status" value="1"/>
</dbReference>
<dbReference type="InterPro" id="IPR019986">
    <property type="entry name" value="YloV-like"/>
</dbReference>
<evidence type="ECO:0000313" key="3">
    <source>
        <dbReference type="Proteomes" id="UP001243623"/>
    </source>
</evidence>
<dbReference type="SMART" id="SM01121">
    <property type="entry name" value="Dak1_2"/>
    <property type="match status" value="1"/>
</dbReference>
<dbReference type="Pfam" id="PF13684">
    <property type="entry name" value="FakA-like_C"/>
    <property type="match status" value="1"/>
</dbReference>
<dbReference type="InterPro" id="IPR033470">
    <property type="entry name" value="FakA-like_C"/>
</dbReference>
<dbReference type="EMBL" id="CP120678">
    <property type="protein sequence ID" value="WIW71118.1"/>
    <property type="molecule type" value="Genomic_DNA"/>
</dbReference>
<evidence type="ECO:0000313" key="2">
    <source>
        <dbReference type="EMBL" id="WIW71118.1"/>
    </source>
</evidence>
<proteinExistence type="predicted"/>
<dbReference type="InterPro" id="IPR048394">
    <property type="entry name" value="FakA-like_M"/>
</dbReference>
<dbReference type="SMART" id="SM01120">
    <property type="entry name" value="Dak2"/>
    <property type="match status" value="1"/>
</dbReference>
<dbReference type="Pfam" id="PF21645">
    <property type="entry name" value="FakA-like_M"/>
    <property type="match status" value="1"/>
</dbReference>
<dbReference type="NCBIfam" id="TIGR03599">
    <property type="entry name" value="YloV"/>
    <property type="match status" value="1"/>
</dbReference>
<name>A0A9Y2ESN0_9FIRM</name>
<dbReference type="GO" id="GO:0006071">
    <property type="term" value="P:glycerol metabolic process"/>
    <property type="evidence" value="ECO:0007669"/>
    <property type="project" value="InterPro"/>
</dbReference>
<dbReference type="Proteomes" id="UP001243623">
    <property type="component" value="Chromosome"/>
</dbReference>
<keyword evidence="3" id="KW-1185">Reference proteome</keyword>
<accession>A0A9Y2ESN0</accession>
<dbReference type="Pfam" id="PF02734">
    <property type="entry name" value="Dak2"/>
    <property type="match status" value="1"/>
</dbReference>